<protein>
    <submittedName>
        <fullName evidence="2">Type II secretion system protein</fullName>
    </submittedName>
</protein>
<organism evidence="2 3">
    <name type="scientific">Desulfitobacterium dehalogenans</name>
    <dbReference type="NCBI Taxonomy" id="36854"/>
    <lineage>
        <taxon>Bacteria</taxon>
        <taxon>Bacillati</taxon>
        <taxon>Bacillota</taxon>
        <taxon>Clostridia</taxon>
        <taxon>Eubacteriales</taxon>
        <taxon>Desulfitobacteriaceae</taxon>
        <taxon>Desulfitobacterium</taxon>
    </lineage>
</organism>
<dbReference type="Proteomes" id="UP000553059">
    <property type="component" value="Unassembled WGS sequence"/>
</dbReference>
<proteinExistence type="predicted"/>
<dbReference type="EMBL" id="DUTF01000260">
    <property type="protein sequence ID" value="HHY27465.1"/>
    <property type="molecule type" value="Genomic_DNA"/>
</dbReference>
<dbReference type="PROSITE" id="PS00409">
    <property type="entry name" value="PROKAR_NTER_METHYL"/>
    <property type="match status" value="1"/>
</dbReference>
<feature type="non-terminal residue" evidence="2">
    <location>
        <position position="67"/>
    </location>
</feature>
<reference evidence="2 3" key="1">
    <citation type="journal article" date="2020" name="Biotechnol. Biofuels">
        <title>New insights from the biogas microbiome by comprehensive genome-resolved metagenomics of nearly 1600 species originating from multiple anaerobic digesters.</title>
        <authorList>
            <person name="Campanaro S."/>
            <person name="Treu L."/>
            <person name="Rodriguez-R L.M."/>
            <person name="Kovalovszki A."/>
            <person name="Ziels R.M."/>
            <person name="Maus I."/>
            <person name="Zhu X."/>
            <person name="Kougias P.G."/>
            <person name="Basile A."/>
            <person name="Luo G."/>
            <person name="Schluter A."/>
            <person name="Konstantinidis K.T."/>
            <person name="Angelidaki I."/>
        </authorList>
    </citation>
    <scope>NUCLEOTIDE SEQUENCE [LARGE SCALE GENOMIC DNA]</scope>
    <source>
        <strain evidence="2">AS05jafATM_4</strain>
    </source>
</reference>
<comment type="caution">
    <text evidence="2">The sequence shown here is derived from an EMBL/GenBank/DDBJ whole genome shotgun (WGS) entry which is preliminary data.</text>
</comment>
<dbReference type="SUPFAM" id="SSF54523">
    <property type="entry name" value="Pili subunits"/>
    <property type="match status" value="1"/>
</dbReference>
<dbReference type="NCBIfam" id="TIGR02532">
    <property type="entry name" value="IV_pilin_GFxxxE"/>
    <property type="match status" value="1"/>
</dbReference>
<dbReference type="Pfam" id="PF07963">
    <property type="entry name" value="N_methyl"/>
    <property type="match status" value="1"/>
</dbReference>
<name>A0A7C6Z577_9FIRM</name>
<accession>A0A7C6Z577</accession>
<feature type="transmembrane region" description="Helical" evidence="1">
    <location>
        <begin position="21"/>
        <end position="45"/>
    </location>
</feature>
<dbReference type="AlphaFoldDB" id="A0A7C6Z577"/>
<sequence length="67" mass="7744">MQNIRGNQKERLDRIGQDRGFTLIEVLFALLITGILLTVALRFFYGEWNTSRTIKDKMEAHYAVVTA</sequence>
<keyword evidence="1" id="KW-0472">Membrane</keyword>
<keyword evidence="1" id="KW-0812">Transmembrane</keyword>
<evidence type="ECO:0000313" key="3">
    <source>
        <dbReference type="Proteomes" id="UP000553059"/>
    </source>
</evidence>
<dbReference type="InterPro" id="IPR045584">
    <property type="entry name" value="Pilin-like"/>
</dbReference>
<dbReference type="InterPro" id="IPR012902">
    <property type="entry name" value="N_methyl_site"/>
</dbReference>
<evidence type="ECO:0000313" key="2">
    <source>
        <dbReference type="EMBL" id="HHY27465.1"/>
    </source>
</evidence>
<evidence type="ECO:0000256" key="1">
    <source>
        <dbReference type="SAM" id="Phobius"/>
    </source>
</evidence>
<keyword evidence="1" id="KW-1133">Transmembrane helix</keyword>
<gene>
    <name evidence="2" type="ORF">GX523_12135</name>
</gene>